<name>A0ABY2IAD1_9MICO</name>
<evidence type="ECO:0000256" key="2">
    <source>
        <dbReference type="ARBA" id="ARBA00023015"/>
    </source>
</evidence>
<organism evidence="6 7">
    <name type="scientific">Cryobacterium flavum</name>
    <dbReference type="NCBI Taxonomy" id="1424659"/>
    <lineage>
        <taxon>Bacteria</taxon>
        <taxon>Bacillati</taxon>
        <taxon>Actinomycetota</taxon>
        <taxon>Actinomycetes</taxon>
        <taxon>Micrococcales</taxon>
        <taxon>Microbacteriaceae</taxon>
        <taxon>Cryobacterium</taxon>
    </lineage>
</organism>
<gene>
    <name evidence="6" type="ORF">E3O21_01150</name>
</gene>
<dbReference type="InterPro" id="IPR051054">
    <property type="entry name" value="SorC_transcr_regulators"/>
</dbReference>
<keyword evidence="3" id="KW-0238">DNA-binding</keyword>
<dbReference type="Proteomes" id="UP000298252">
    <property type="component" value="Unassembled WGS sequence"/>
</dbReference>
<evidence type="ECO:0000256" key="1">
    <source>
        <dbReference type="ARBA" id="ARBA00010466"/>
    </source>
</evidence>
<proteinExistence type="inferred from homology"/>
<dbReference type="EMBL" id="SOFD01000002">
    <property type="protein sequence ID" value="TFB82292.1"/>
    <property type="molecule type" value="Genomic_DNA"/>
</dbReference>
<dbReference type="InterPro" id="IPR007324">
    <property type="entry name" value="Sugar-bd_dom_put"/>
</dbReference>
<accession>A0ABY2IAD1</accession>
<sequence>MLIHLRILVKGRVMSADPEPRRFMTKVARMYYTHGIRQIDIASSLGISQARVSRLLQAAEQAKIVRTVVVVPEGLHAEIEEDLQGRYGLSQVHVVEALDLDDEGGINRDLGEAAALILSAMQLSGKTIGFTSWSRSLRSLVTTLEPSKKRSDATRIVEMLGDVGPPQLQHDSTRSTQRFADLIGGTPLFIRAPGVLSSAEVREAMISSDAHTREAIAALDELDVALVGIGTCNIDAPLEPGGNFFTVEQFEMAKSLGAVGQINLRFIDAEGIPIESELDSLVIGVTLAQLPGTGGRFAVAGGRSKYEAVRAALRGHWIDTLVTDMETAERLLQE</sequence>
<comment type="similarity">
    <text evidence="1">Belongs to the SorC transcriptional regulatory family.</text>
</comment>
<evidence type="ECO:0000259" key="5">
    <source>
        <dbReference type="Pfam" id="PF04198"/>
    </source>
</evidence>
<evidence type="ECO:0000256" key="3">
    <source>
        <dbReference type="ARBA" id="ARBA00023125"/>
    </source>
</evidence>
<evidence type="ECO:0000256" key="4">
    <source>
        <dbReference type="ARBA" id="ARBA00023163"/>
    </source>
</evidence>
<comment type="caution">
    <text evidence="6">The sequence shown here is derived from an EMBL/GenBank/DDBJ whole genome shotgun (WGS) entry which is preliminary data.</text>
</comment>
<evidence type="ECO:0000313" key="6">
    <source>
        <dbReference type="EMBL" id="TFB82292.1"/>
    </source>
</evidence>
<dbReference type="PANTHER" id="PTHR34294:SF1">
    <property type="entry name" value="TRANSCRIPTIONAL REGULATOR LSRR"/>
    <property type="match status" value="1"/>
</dbReference>
<dbReference type="SUPFAM" id="SSF100950">
    <property type="entry name" value="NagB/RpiA/CoA transferase-like"/>
    <property type="match status" value="1"/>
</dbReference>
<dbReference type="Gene3D" id="1.10.10.10">
    <property type="entry name" value="Winged helix-like DNA-binding domain superfamily/Winged helix DNA-binding domain"/>
    <property type="match status" value="1"/>
</dbReference>
<evidence type="ECO:0000313" key="7">
    <source>
        <dbReference type="Proteomes" id="UP000298252"/>
    </source>
</evidence>
<dbReference type="Pfam" id="PF04198">
    <property type="entry name" value="Sugar-bind"/>
    <property type="match status" value="1"/>
</dbReference>
<protein>
    <submittedName>
        <fullName evidence="6">Sugar-binding transcriptional regulator</fullName>
    </submittedName>
</protein>
<keyword evidence="7" id="KW-1185">Reference proteome</keyword>
<dbReference type="Gene3D" id="3.40.50.1360">
    <property type="match status" value="1"/>
</dbReference>
<dbReference type="InterPro" id="IPR036388">
    <property type="entry name" value="WH-like_DNA-bd_sf"/>
</dbReference>
<keyword evidence="4" id="KW-0804">Transcription</keyword>
<dbReference type="PANTHER" id="PTHR34294">
    <property type="entry name" value="TRANSCRIPTIONAL REGULATOR-RELATED"/>
    <property type="match status" value="1"/>
</dbReference>
<dbReference type="InterPro" id="IPR037171">
    <property type="entry name" value="NagB/RpiA_transferase-like"/>
</dbReference>
<feature type="domain" description="Sugar-binding" evidence="5">
    <location>
        <begin position="77"/>
        <end position="333"/>
    </location>
</feature>
<keyword evidence="2" id="KW-0805">Transcription regulation</keyword>
<reference evidence="6 7" key="1">
    <citation type="submission" date="2019-03" db="EMBL/GenBank/DDBJ databases">
        <title>Genomics of glacier-inhabiting Cryobacterium strains.</title>
        <authorList>
            <person name="Liu Q."/>
            <person name="Xin Y.-H."/>
        </authorList>
    </citation>
    <scope>NUCLEOTIDE SEQUENCE [LARGE SCALE GENOMIC DNA]</scope>
    <source>
        <strain evidence="6 7">Hh8</strain>
    </source>
</reference>